<dbReference type="AlphaFoldDB" id="A0A0F9FHQ3"/>
<reference evidence="1" key="1">
    <citation type="journal article" date="2015" name="Nature">
        <title>Complex archaea that bridge the gap between prokaryotes and eukaryotes.</title>
        <authorList>
            <person name="Spang A."/>
            <person name="Saw J.H."/>
            <person name="Jorgensen S.L."/>
            <person name="Zaremba-Niedzwiedzka K."/>
            <person name="Martijn J."/>
            <person name="Lind A.E."/>
            <person name="van Eijk R."/>
            <person name="Schleper C."/>
            <person name="Guy L."/>
            <person name="Ettema T.J."/>
        </authorList>
    </citation>
    <scope>NUCLEOTIDE SEQUENCE</scope>
</reference>
<comment type="caution">
    <text evidence="1">The sequence shown here is derived from an EMBL/GenBank/DDBJ whole genome shotgun (WGS) entry which is preliminary data.</text>
</comment>
<sequence length="63" mass="7094">MKEFYDMDNKTLLAIIPLILTIGIIPTISSIDIPEYIQICVDKVWIESVNNRIACVTPTTAEL</sequence>
<protein>
    <submittedName>
        <fullName evidence="1">Uncharacterized protein</fullName>
    </submittedName>
</protein>
<gene>
    <name evidence="1" type="ORF">LCGC14_2242200</name>
</gene>
<name>A0A0F9FHQ3_9ZZZZ</name>
<accession>A0A0F9FHQ3</accession>
<feature type="non-terminal residue" evidence="1">
    <location>
        <position position="63"/>
    </location>
</feature>
<evidence type="ECO:0000313" key="1">
    <source>
        <dbReference type="EMBL" id="KKL56760.1"/>
    </source>
</evidence>
<proteinExistence type="predicted"/>
<organism evidence="1">
    <name type="scientific">marine sediment metagenome</name>
    <dbReference type="NCBI Taxonomy" id="412755"/>
    <lineage>
        <taxon>unclassified sequences</taxon>
        <taxon>metagenomes</taxon>
        <taxon>ecological metagenomes</taxon>
    </lineage>
</organism>
<dbReference type="EMBL" id="LAZR01030387">
    <property type="protein sequence ID" value="KKL56760.1"/>
    <property type="molecule type" value="Genomic_DNA"/>
</dbReference>